<dbReference type="Gene3D" id="2.170.130.10">
    <property type="entry name" value="TonB-dependent receptor, plug domain"/>
    <property type="match status" value="1"/>
</dbReference>
<feature type="signal peptide" evidence="12">
    <location>
        <begin position="1"/>
        <end position="23"/>
    </location>
</feature>
<dbReference type="Pfam" id="PF07715">
    <property type="entry name" value="Plug"/>
    <property type="match status" value="1"/>
</dbReference>
<name>A0A930B8L1_9FIRM</name>
<dbReference type="InterPro" id="IPR036942">
    <property type="entry name" value="Beta-barrel_TonB_sf"/>
</dbReference>
<dbReference type="SUPFAM" id="SSF56935">
    <property type="entry name" value="Porins"/>
    <property type="match status" value="1"/>
</dbReference>
<dbReference type="PANTHER" id="PTHR30069:SF29">
    <property type="entry name" value="HEMOGLOBIN AND HEMOGLOBIN-HAPTOGLOBIN-BINDING PROTEIN 1-RELATED"/>
    <property type="match status" value="1"/>
</dbReference>
<evidence type="ECO:0000256" key="3">
    <source>
        <dbReference type="ARBA" id="ARBA00022452"/>
    </source>
</evidence>
<evidence type="ECO:0000313" key="15">
    <source>
        <dbReference type="EMBL" id="MBF1129471.1"/>
    </source>
</evidence>
<evidence type="ECO:0000313" key="16">
    <source>
        <dbReference type="Proteomes" id="UP000757890"/>
    </source>
</evidence>
<keyword evidence="8 15" id="KW-0675">Receptor</keyword>
<keyword evidence="7 10" id="KW-0472">Membrane</keyword>
<dbReference type="RefSeq" id="WP_276639784.1">
    <property type="nucleotide sequence ID" value="NZ_DBGCDW010000021.1"/>
</dbReference>
<feature type="chain" id="PRO_5038733479" evidence="12">
    <location>
        <begin position="24"/>
        <end position="751"/>
    </location>
</feature>
<dbReference type="AlphaFoldDB" id="A0A930B8L1"/>
<sequence length="751" mass="85347">MGKKFYAMMAVLAFAAGSMDVNAVYTLDGIEVSADRQKDRFGNMITEQSYYRTGGDVQVIDSDTIEKRHYTQVGDALKYIPGVQVQTPGGYRGGEYGYTQTHSIVSINGDARVIILVDGRRMDNSVGNPVSDYAAGSKSIIDVNQIVGMDNIEKIEVIKGPGASIYGADATGGVINIITKKGALKPVGTIDFSAGSWKRFSYGLTYSGSNDTGKLRYFFAARRELSGDSHYHDGITGKNYIWHQTGYRDNTLNARVDYKFNDRHELAFSYNHMQGNDDYPLTAPDYRYLSDTEWNRIKKDYFQNDKYGNFDNPGYRNLWITWLGAYNIYNKNNYDLTYYFGKDHGMDSFIRFYDQHETYFGSFGAGDREDAPTPFTPAWDAWAKKNHKGRDKKSYFTQLKNRGLQIQYGKAVGKHDLLTTWTYDKSRYYDTHVRKKTTSSVERESVLGYVQDKIHITDRWEITPALRYSYYSDFAKVSKAGVHANAGKSVSVVTPSVVTQFAFDDTASIYAGWTKVYRPIRVGDYHLTNTDYSSGNKVDAKLEDEKGDVVTLGVRKDFGSKTSAAVHYDWTDMKNAIARYSVWDKNIRDFKMKYVNATEKKSSINVTMKHKFNDHWSFSFNYSHAKDKWNAKNGMIFDPDLAGLKGNVNSAINKLRPQNTYTGVLTYESDKWDASLLCNYYTGLNREAYTDNRFLVFDLSGNYKVNEALSVFGTITNLTNESWENTYTAYLGMGAWPQPGRAFMLGAKYKF</sequence>
<keyword evidence="4 10" id="KW-0812">Transmembrane</keyword>
<dbReference type="GO" id="GO:0009279">
    <property type="term" value="C:cell outer membrane"/>
    <property type="evidence" value="ECO:0007669"/>
    <property type="project" value="UniProtKB-SubCell"/>
</dbReference>
<dbReference type="InterPro" id="IPR000531">
    <property type="entry name" value="Beta-barrel_TonB"/>
</dbReference>
<evidence type="ECO:0000256" key="9">
    <source>
        <dbReference type="ARBA" id="ARBA00023237"/>
    </source>
</evidence>
<evidence type="ECO:0000259" key="14">
    <source>
        <dbReference type="Pfam" id="PF07715"/>
    </source>
</evidence>
<dbReference type="Pfam" id="PF00593">
    <property type="entry name" value="TonB_dep_Rec_b-barrel"/>
    <property type="match status" value="1"/>
</dbReference>
<reference evidence="15" key="1">
    <citation type="submission" date="2020-04" db="EMBL/GenBank/DDBJ databases">
        <title>Deep metagenomics examines the oral microbiome during advanced dental caries in children, revealing novel taxa and co-occurrences with host molecules.</title>
        <authorList>
            <person name="Baker J.L."/>
            <person name="Morton J.T."/>
            <person name="Dinis M."/>
            <person name="Alvarez R."/>
            <person name="Tran N.C."/>
            <person name="Knight R."/>
            <person name="Edlund A."/>
        </authorList>
    </citation>
    <scope>NUCLEOTIDE SEQUENCE</scope>
    <source>
        <strain evidence="15">JCVI_32_bin.14</strain>
    </source>
</reference>
<dbReference type="PANTHER" id="PTHR30069">
    <property type="entry name" value="TONB-DEPENDENT OUTER MEMBRANE RECEPTOR"/>
    <property type="match status" value="1"/>
</dbReference>
<keyword evidence="6 11" id="KW-0798">TonB box</keyword>
<dbReference type="InterPro" id="IPR010917">
    <property type="entry name" value="TonB_rcpt_CS"/>
</dbReference>
<dbReference type="GO" id="GO:0015344">
    <property type="term" value="F:siderophore uptake transmembrane transporter activity"/>
    <property type="evidence" value="ECO:0007669"/>
    <property type="project" value="TreeGrafter"/>
</dbReference>
<evidence type="ECO:0000256" key="10">
    <source>
        <dbReference type="PROSITE-ProRule" id="PRU01360"/>
    </source>
</evidence>
<dbReference type="CDD" id="cd01347">
    <property type="entry name" value="ligand_gated_channel"/>
    <property type="match status" value="1"/>
</dbReference>
<proteinExistence type="inferred from homology"/>
<dbReference type="GO" id="GO:0044718">
    <property type="term" value="P:siderophore transmembrane transport"/>
    <property type="evidence" value="ECO:0007669"/>
    <property type="project" value="TreeGrafter"/>
</dbReference>
<keyword evidence="9 10" id="KW-0998">Cell outer membrane</keyword>
<protein>
    <submittedName>
        <fullName evidence="15">TonB-dependent receptor</fullName>
    </submittedName>
</protein>
<evidence type="ECO:0000256" key="11">
    <source>
        <dbReference type="RuleBase" id="RU003357"/>
    </source>
</evidence>
<dbReference type="Gene3D" id="2.40.170.20">
    <property type="entry name" value="TonB-dependent receptor, beta-barrel domain"/>
    <property type="match status" value="1"/>
</dbReference>
<feature type="domain" description="TonB-dependent receptor plug" evidence="14">
    <location>
        <begin position="53"/>
        <end position="174"/>
    </location>
</feature>
<evidence type="ECO:0000256" key="8">
    <source>
        <dbReference type="ARBA" id="ARBA00023170"/>
    </source>
</evidence>
<dbReference type="InterPro" id="IPR037066">
    <property type="entry name" value="Plug_dom_sf"/>
</dbReference>
<accession>A0A930B8L1</accession>
<evidence type="ECO:0000259" key="13">
    <source>
        <dbReference type="Pfam" id="PF00593"/>
    </source>
</evidence>
<evidence type="ECO:0000256" key="1">
    <source>
        <dbReference type="ARBA" id="ARBA00004571"/>
    </source>
</evidence>
<gene>
    <name evidence="15" type="ORF">HXL70_05425</name>
</gene>
<dbReference type="InterPro" id="IPR012910">
    <property type="entry name" value="Plug_dom"/>
</dbReference>
<comment type="similarity">
    <text evidence="10 11">Belongs to the TonB-dependent receptor family.</text>
</comment>
<evidence type="ECO:0000256" key="2">
    <source>
        <dbReference type="ARBA" id="ARBA00022448"/>
    </source>
</evidence>
<organism evidence="15 16">
    <name type="scientific">Dialister invisus</name>
    <dbReference type="NCBI Taxonomy" id="218538"/>
    <lineage>
        <taxon>Bacteria</taxon>
        <taxon>Bacillati</taxon>
        <taxon>Bacillota</taxon>
        <taxon>Negativicutes</taxon>
        <taxon>Veillonellales</taxon>
        <taxon>Veillonellaceae</taxon>
        <taxon>Dialister</taxon>
    </lineage>
</organism>
<comment type="caution">
    <text evidence="15">The sequence shown here is derived from an EMBL/GenBank/DDBJ whole genome shotgun (WGS) entry which is preliminary data.</text>
</comment>
<dbReference type="InterPro" id="IPR039426">
    <property type="entry name" value="TonB-dep_rcpt-like"/>
</dbReference>
<dbReference type="EMBL" id="JABZMK010000026">
    <property type="protein sequence ID" value="MBF1129471.1"/>
    <property type="molecule type" value="Genomic_DNA"/>
</dbReference>
<evidence type="ECO:0000256" key="6">
    <source>
        <dbReference type="ARBA" id="ARBA00023077"/>
    </source>
</evidence>
<evidence type="ECO:0000256" key="7">
    <source>
        <dbReference type="ARBA" id="ARBA00023136"/>
    </source>
</evidence>
<dbReference type="PROSITE" id="PS52016">
    <property type="entry name" value="TONB_DEPENDENT_REC_3"/>
    <property type="match status" value="1"/>
</dbReference>
<dbReference type="Proteomes" id="UP000757890">
    <property type="component" value="Unassembled WGS sequence"/>
</dbReference>
<evidence type="ECO:0000256" key="12">
    <source>
        <dbReference type="SAM" id="SignalP"/>
    </source>
</evidence>
<evidence type="ECO:0000256" key="4">
    <source>
        <dbReference type="ARBA" id="ARBA00022692"/>
    </source>
</evidence>
<keyword evidence="5 12" id="KW-0732">Signal</keyword>
<feature type="domain" description="TonB-dependent receptor-like beta-barrel" evidence="13">
    <location>
        <begin position="284"/>
        <end position="718"/>
    </location>
</feature>
<keyword evidence="2 10" id="KW-0813">Transport</keyword>
<comment type="subcellular location">
    <subcellularLocation>
        <location evidence="1 10">Cell outer membrane</location>
        <topology evidence="1 10">Multi-pass membrane protein</topology>
    </subcellularLocation>
</comment>
<dbReference type="PROSITE" id="PS01156">
    <property type="entry name" value="TONB_DEPENDENT_REC_2"/>
    <property type="match status" value="1"/>
</dbReference>
<keyword evidence="3 10" id="KW-1134">Transmembrane beta strand</keyword>
<evidence type="ECO:0000256" key="5">
    <source>
        <dbReference type="ARBA" id="ARBA00022729"/>
    </source>
</evidence>